<dbReference type="EMBL" id="RWGY01000009">
    <property type="protein sequence ID" value="TVU36834.1"/>
    <property type="molecule type" value="Genomic_DNA"/>
</dbReference>
<dbReference type="PANTHER" id="PTHR35546">
    <property type="entry name" value="F-BOX PROTEIN INTERACTION DOMAIN PROTEIN-RELATED"/>
    <property type="match status" value="1"/>
</dbReference>
<protein>
    <recommendedName>
        <fullName evidence="1">F-box domain-containing protein</fullName>
    </recommendedName>
</protein>
<evidence type="ECO:0000313" key="3">
    <source>
        <dbReference type="Proteomes" id="UP000324897"/>
    </source>
</evidence>
<sequence length="266" mass="30310">MGSRESAASYLSDDLIVEILSRLPARSVLRFKGVSRYWRDLISHPDHHRKFAQTVSGFFYYTVTAASSHRQQRICASFVAMGAMADGQQQPPLPMQIDPAFLPGMELLDSCNGLLLLRGYRSSPLPAAAGYFYVVCNPTTRQWAELPQPSHPPGEFGGRRPLYYYYDRQEKSRTRSAALAFDPAVSSHFHSLPAGGEGLRGSSLRGSRGDLLVGDWEVGPEEQRLGRRQRRLHRRQQLRLPQRRHLLLRRLSARWRRWTPRARRGG</sequence>
<gene>
    <name evidence="2" type="ORF">EJB05_18784</name>
</gene>
<dbReference type="CDD" id="cd22157">
    <property type="entry name" value="F-box_AtFBW1-like"/>
    <property type="match status" value="1"/>
</dbReference>
<dbReference type="SUPFAM" id="SSF81383">
    <property type="entry name" value="F-box domain"/>
    <property type="match status" value="1"/>
</dbReference>
<dbReference type="InterPro" id="IPR055290">
    <property type="entry name" value="At3g26010-like"/>
</dbReference>
<evidence type="ECO:0000313" key="2">
    <source>
        <dbReference type="EMBL" id="TVU36834.1"/>
    </source>
</evidence>
<feature type="non-terminal residue" evidence="2">
    <location>
        <position position="1"/>
    </location>
</feature>
<feature type="domain" description="F-box" evidence="1">
    <location>
        <begin position="11"/>
        <end position="51"/>
    </location>
</feature>
<reference evidence="2 3" key="1">
    <citation type="journal article" date="2019" name="Sci. Rep.">
        <title>A high-quality genome of Eragrostis curvula grass provides insights into Poaceae evolution and supports new strategies to enhance forage quality.</title>
        <authorList>
            <person name="Carballo J."/>
            <person name="Santos B.A.C.M."/>
            <person name="Zappacosta D."/>
            <person name="Garbus I."/>
            <person name="Selva J.P."/>
            <person name="Gallo C.A."/>
            <person name="Diaz A."/>
            <person name="Albertini E."/>
            <person name="Caccamo M."/>
            <person name="Echenique V."/>
        </authorList>
    </citation>
    <scope>NUCLEOTIDE SEQUENCE [LARGE SCALE GENOMIC DNA]</scope>
    <source>
        <strain evidence="3">cv. Victoria</strain>
        <tissue evidence="2">Leaf</tissue>
    </source>
</reference>
<proteinExistence type="predicted"/>
<dbReference type="Proteomes" id="UP000324897">
    <property type="component" value="Unassembled WGS sequence"/>
</dbReference>
<dbReference type="Pfam" id="PF00646">
    <property type="entry name" value="F-box"/>
    <property type="match status" value="1"/>
</dbReference>
<comment type="caution">
    <text evidence="2">The sequence shown here is derived from an EMBL/GenBank/DDBJ whole genome shotgun (WGS) entry which is preliminary data.</text>
</comment>
<dbReference type="Gene3D" id="1.20.1280.50">
    <property type="match status" value="1"/>
</dbReference>
<accession>A0A5J9VN20</accession>
<dbReference type="InterPro" id="IPR001810">
    <property type="entry name" value="F-box_dom"/>
</dbReference>
<dbReference type="SMART" id="SM00256">
    <property type="entry name" value="FBOX"/>
    <property type="match status" value="1"/>
</dbReference>
<keyword evidence="3" id="KW-1185">Reference proteome</keyword>
<dbReference type="AlphaFoldDB" id="A0A5J9VN20"/>
<organism evidence="2 3">
    <name type="scientific">Eragrostis curvula</name>
    <name type="common">weeping love grass</name>
    <dbReference type="NCBI Taxonomy" id="38414"/>
    <lineage>
        <taxon>Eukaryota</taxon>
        <taxon>Viridiplantae</taxon>
        <taxon>Streptophyta</taxon>
        <taxon>Embryophyta</taxon>
        <taxon>Tracheophyta</taxon>
        <taxon>Spermatophyta</taxon>
        <taxon>Magnoliopsida</taxon>
        <taxon>Liliopsida</taxon>
        <taxon>Poales</taxon>
        <taxon>Poaceae</taxon>
        <taxon>PACMAD clade</taxon>
        <taxon>Chloridoideae</taxon>
        <taxon>Eragrostideae</taxon>
        <taxon>Eragrostidinae</taxon>
        <taxon>Eragrostis</taxon>
    </lineage>
</organism>
<dbReference type="InterPro" id="IPR036047">
    <property type="entry name" value="F-box-like_dom_sf"/>
</dbReference>
<name>A0A5J9VN20_9POAL</name>
<evidence type="ECO:0000259" key="1">
    <source>
        <dbReference type="SMART" id="SM00256"/>
    </source>
</evidence>
<dbReference type="Gramene" id="TVU36834">
    <property type="protein sequence ID" value="TVU36834"/>
    <property type="gene ID" value="EJB05_18784"/>
</dbReference>
<dbReference type="PANTHER" id="PTHR35546:SF80">
    <property type="entry name" value="F-BOX DOMAIN CONTAINING PROTEIN EXPRESSED"/>
    <property type="match status" value="1"/>
</dbReference>
<dbReference type="OrthoDB" id="669363at2759"/>